<comment type="caution">
    <text evidence="2">The sequence shown here is derived from an EMBL/GenBank/DDBJ whole genome shotgun (WGS) entry which is preliminary data.</text>
</comment>
<evidence type="ECO:0000313" key="3">
    <source>
        <dbReference type="Proteomes" id="UP000286931"/>
    </source>
</evidence>
<accession>A0A401YX76</accession>
<name>A0A401YX76_9ACTN</name>
<proteinExistence type="predicted"/>
<keyword evidence="3" id="KW-1185">Reference proteome</keyword>
<gene>
    <name evidence="2" type="ORF">EHYA_06935</name>
</gene>
<evidence type="ECO:0000256" key="1">
    <source>
        <dbReference type="SAM" id="MobiDB-lite"/>
    </source>
</evidence>
<organism evidence="2 3">
    <name type="scientific">Embleya hyalina</name>
    <dbReference type="NCBI Taxonomy" id="516124"/>
    <lineage>
        <taxon>Bacteria</taxon>
        <taxon>Bacillati</taxon>
        <taxon>Actinomycetota</taxon>
        <taxon>Actinomycetes</taxon>
        <taxon>Kitasatosporales</taxon>
        <taxon>Streptomycetaceae</taxon>
        <taxon>Embleya</taxon>
    </lineage>
</organism>
<dbReference type="OrthoDB" id="4351072at2"/>
<dbReference type="AlphaFoldDB" id="A0A401YX76"/>
<dbReference type="EMBL" id="BIFH01000031">
    <property type="protein sequence ID" value="GCD99222.1"/>
    <property type="molecule type" value="Genomic_DNA"/>
</dbReference>
<evidence type="ECO:0000313" key="2">
    <source>
        <dbReference type="EMBL" id="GCD99222.1"/>
    </source>
</evidence>
<protein>
    <submittedName>
        <fullName evidence="2">Uncharacterized protein</fullName>
    </submittedName>
</protein>
<reference evidence="2 3" key="1">
    <citation type="submission" date="2018-12" db="EMBL/GenBank/DDBJ databases">
        <title>Draft genome sequence of Embleya hyalina NBRC 13850T.</title>
        <authorList>
            <person name="Komaki H."/>
            <person name="Hosoyama A."/>
            <person name="Kimura A."/>
            <person name="Ichikawa N."/>
            <person name="Tamura T."/>
        </authorList>
    </citation>
    <scope>NUCLEOTIDE SEQUENCE [LARGE SCALE GENOMIC DNA]</scope>
    <source>
        <strain evidence="2 3">NBRC 13850</strain>
    </source>
</reference>
<dbReference type="Proteomes" id="UP000286931">
    <property type="component" value="Unassembled WGS sequence"/>
</dbReference>
<sequence length="135" mass="14285">MPSGIWAPEQYAKLPPNDAPTPAQLAALWQCHVIDRDAPGARVCAGWVSCHGGDDLLALRLALLDGRIDADTRWAAIEYTSPVPLFGSGAEAAAHGLADIDRPGAAARAAIDKITRTRRPPRTALSKEQPDSGRA</sequence>
<feature type="region of interest" description="Disordered" evidence="1">
    <location>
        <begin position="112"/>
        <end position="135"/>
    </location>
</feature>
<dbReference type="Pfam" id="PF19800">
    <property type="entry name" value="DUF6283"/>
    <property type="match status" value="1"/>
</dbReference>
<dbReference type="InterPro" id="IPR046250">
    <property type="entry name" value="DUF6283"/>
</dbReference>